<dbReference type="RefSeq" id="WP_264488993.1">
    <property type="nucleotide sequence ID" value="NZ_JAPDDT010000010.1"/>
</dbReference>
<dbReference type="InterPro" id="IPR002145">
    <property type="entry name" value="CopG"/>
</dbReference>
<dbReference type="EMBL" id="JAPDDT010000010">
    <property type="protein sequence ID" value="MCW1924884.1"/>
    <property type="molecule type" value="Genomic_DNA"/>
</dbReference>
<evidence type="ECO:0000259" key="1">
    <source>
        <dbReference type="Pfam" id="PF01402"/>
    </source>
</evidence>
<accession>A0ABT3GMY8</accession>
<evidence type="ECO:0000313" key="2">
    <source>
        <dbReference type="EMBL" id="MCW1924884.1"/>
    </source>
</evidence>
<protein>
    <submittedName>
        <fullName evidence="2">Ribbon-helix-helix protein, CopG family</fullName>
    </submittedName>
</protein>
<name>A0ABT3GMY8_9BACT</name>
<dbReference type="InterPro" id="IPR010985">
    <property type="entry name" value="Ribbon_hlx_hlx"/>
</dbReference>
<comment type="caution">
    <text evidence="2">The sequence shown here is derived from an EMBL/GenBank/DDBJ whole genome shotgun (WGS) entry which is preliminary data.</text>
</comment>
<sequence>MAIITCKIPKELDEQLAAAAGIRRVSKSAIVRQALEAALAAKKPAAASLFEQMKDGLGCIDSGVSDLATNKKHLEGYGGKKVRRAP</sequence>
<feature type="domain" description="Ribbon-helix-helix protein CopG" evidence="1">
    <location>
        <begin position="4"/>
        <end position="40"/>
    </location>
</feature>
<keyword evidence="3" id="KW-1185">Reference proteome</keyword>
<dbReference type="Proteomes" id="UP001320876">
    <property type="component" value="Unassembled WGS sequence"/>
</dbReference>
<reference evidence="2 3" key="1">
    <citation type="submission" date="2022-10" db="EMBL/GenBank/DDBJ databases">
        <title>Luteolibacter arcticus strain CCTCC AB 2014275, whole genome shotgun sequencing project.</title>
        <authorList>
            <person name="Zhao G."/>
            <person name="Shen L."/>
        </authorList>
    </citation>
    <scope>NUCLEOTIDE SEQUENCE [LARGE SCALE GENOMIC DNA]</scope>
    <source>
        <strain evidence="2 3">CCTCC AB 2014275</strain>
    </source>
</reference>
<dbReference type="Pfam" id="PF01402">
    <property type="entry name" value="RHH_1"/>
    <property type="match status" value="1"/>
</dbReference>
<evidence type="ECO:0000313" key="3">
    <source>
        <dbReference type="Proteomes" id="UP001320876"/>
    </source>
</evidence>
<gene>
    <name evidence="2" type="ORF">OKA05_20140</name>
</gene>
<dbReference type="SUPFAM" id="SSF47598">
    <property type="entry name" value="Ribbon-helix-helix"/>
    <property type="match status" value="1"/>
</dbReference>
<proteinExistence type="predicted"/>
<organism evidence="2 3">
    <name type="scientific">Luteolibacter arcticus</name>
    <dbReference type="NCBI Taxonomy" id="1581411"/>
    <lineage>
        <taxon>Bacteria</taxon>
        <taxon>Pseudomonadati</taxon>
        <taxon>Verrucomicrobiota</taxon>
        <taxon>Verrucomicrobiia</taxon>
        <taxon>Verrucomicrobiales</taxon>
        <taxon>Verrucomicrobiaceae</taxon>
        <taxon>Luteolibacter</taxon>
    </lineage>
</organism>